<proteinExistence type="predicted"/>
<dbReference type="InterPro" id="IPR046703">
    <property type="entry name" value="DUF6776"/>
</dbReference>
<name>A0A157L707_9BORD</name>
<evidence type="ECO:0000256" key="1">
    <source>
        <dbReference type="SAM" id="Coils"/>
    </source>
</evidence>
<feature type="coiled-coil region" evidence="1">
    <location>
        <begin position="60"/>
        <end position="122"/>
    </location>
</feature>
<keyword evidence="2" id="KW-0472">Membrane</keyword>
<dbReference type="RefSeq" id="WP_066407693.1">
    <property type="nucleotide sequence ID" value="NZ_FKBS01000007.1"/>
</dbReference>
<dbReference type="EMBL" id="FKBS01000007">
    <property type="protein sequence ID" value="SAH92420.1"/>
    <property type="molecule type" value="Genomic_DNA"/>
</dbReference>
<dbReference type="AlphaFoldDB" id="A0A157L707"/>
<keyword evidence="2" id="KW-1133">Transmembrane helix</keyword>
<dbReference type="Proteomes" id="UP000077037">
    <property type="component" value="Unassembled WGS sequence"/>
</dbReference>
<dbReference type="OrthoDB" id="9152541at2"/>
<accession>A0A157L707</accession>
<protein>
    <submittedName>
        <fullName evidence="3">Inner membrane protein</fullName>
    </submittedName>
</protein>
<evidence type="ECO:0000313" key="3">
    <source>
        <dbReference type="EMBL" id="SAH92420.1"/>
    </source>
</evidence>
<keyword evidence="1" id="KW-0175">Coiled coil</keyword>
<reference evidence="3 4" key="1">
    <citation type="submission" date="2016-03" db="EMBL/GenBank/DDBJ databases">
        <authorList>
            <consortium name="Pathogen Informatics"/>
        </authorList>
    </citation>
    <scope>NUCLEOTIDE SEQUENCE [LARGE SCALE GENOMIC DNA]</scope>
    <source>
        <strain evidence="3 4">NCTC13364</strain>
    </source>
</reference>
<evidence type="ECO:0000256" key="2">
    <source>
        <dbReference type="SAM" id="Phobius"/>
    </source>
</evidence>
<feature type="transmembrane region" description="Helical" evidence="2">
    <location>
        <begin position="28"/>
        <end position="46"/>
    </location>
</feature>
<organism evidence="3 4">
    <name type="scientific">Bordetella ansorpii</name>
    <dbReference type="NCBI Taxonomy" id="288768"/>
    <lineage>
        <taxon>Bacteria</taxon>
        <taxon>Pseudomonadati</taxon>
        <taxon>Pseudomonadota</taxon>
        <taxon>Betaproteobacteria</taxon>
        <taxon>Burkholderiales</taxon>
        <taxon>Alcaligenaceae</taxon>
        <taxon>Bordetella</taxon>
    </lineage>
</organism>
<gene>
    <name evidence="3" type="ORF">SAMEA1982600_00596</name>
</gene>
<evidence type="ECO:0000313" key="4">
    <source>
        <dbReference type="Proteomes" id="UP000077037"/>
    </source>
</evidence>
<sequence length="234" mass="26269">MAFGRSQRAVFKPSVYQPGKRSRRLPRWLVLLLVGIGLGAGGVLFLQTNYGPQRLTAEQSEQLHSELSAANLERQRLQTQLDETRAQRDANQTAQQQQTTDLAQARERVQALTQEMAMFLDAIPPDPRGGDIGVRWGEFRQQQPGQLAYQALIMREKEGGQTFQGNITLEVAGNYKNGRRDAVTSEPIAIKLDRYTHAQGSMALPEGFSARTVTIRVVDPQSRQQAMRIYYVRG</sequence>
<keyword evidence="2" id="KW-0812">Transmembrane</keyword>
<dbReference type="Pfam" id="PF20567">
    <property type="entry name" value="DUF6776"/>
    <property type="match status" value="1"/>
</dbReference>